<reference evidence="1 2" key="1">
    <citation type="journal article" date="2015" name="Nature">
        <title>rRNA introns, odd ribosomes, and small enigmatic genomes across a large radiation of phyla.</title>
        <authorList>
            <person name="Brown C.T."/>
            <person name="Hug L.A."/>
            <person name="Thomas B.C."/>
            <person name="Sharon I."/>
            <person name="Castelle C.J."/>
            <person name="Singh A."/>
            <person name="Wilkins M.J."/>
            <person name="Williams K.H."/>
            <person name="Banfield J.F."/>
        </authorList>
    </citation>
    <scope>NUCLEOTIDE SEQUENCE [LARGE SCALE GENOMIC DNA]</scope>
</reference>
<dbReference type="SFLD" id="SFLDS00003">
    <property type="entry name" value="Haloacid_Dehalogenase"/>
    <property type="match status" value="1"/>
</dbReference>
<dbReference type="InterPro" id="IPR023214">
    <property type="entry name" value="HAD_sf"/>
</dbReference>
<dbReference type="PANTHER" id="PTHR18901:SF38">
    <property type="entry name" value="PSEUDOURIDINE-5'-PHOSPHATASE"/>
    <property type="match status" value="1"/>
</dbReference>
<keyword evidence="1" id="KW-0378">Hydrolase</keyword>
<dbReference type="InterPro" id="IPR023198">
    <property type="entry name" value="PGP-like_dom2"/>
</dbReference>
<protein>
    <submittedName>
        <fullName evidence="1">HAD-superfamily hydrolase, subfamily IA, variant 3</fullName>
    </submittedName>
</protein>
<accession>A0A0G0D7Q5</accession>
<proteinExistence type="predicted"/>
<dbReference type="GO" id="GO:0016787">
    <property type="term" value="F:hydrolase activity"/>
    <property type="evidence" value="ECO:0007669"/>
    <property type="project" value="UniProtKB-KW"/>
</dbReference>
<dbReference type="PRINTS" id="PR00413">
    <property type="entry name" value="HADHALOGNASE"/>
</dbReference>
<dbReference type="PANTHER" id="PTHR18901">
    <property type="entry name" value="2-DEOXYGLUCOSE-6-PHOSPHATE PHOSPHATASE 2"/>
    <property type="match status" value="1"/>
</dbReference>
<comment type="caution">
    <text evidence="1">The sequence shown here is derived from an EMBL/GenBank/DDBJ whole genome shotgun (WGS) entry which is preliminary data.</text>
</comment>
<dbReference type="InterPro" id="IPR041492">
    <property type="entry name" value="HAD_2"/>
</dbReference>
<dbReference type="Gene3D" id="3.40.50.1000">
    <property type="entry name" value="HAD superfamily/HAD-like"/>
    <property type="match status" value="1"/>
</dbReference>
<dbReference type="SFLD" id="SFLDG01129">
    <property type="entry name" value="C1.5:_HAD__Beta-PGM__Phosphata"/>
    <property type="match status" value="1"/>
</dbReference>
<dbReference type="Pfam" id="PF13419">
    <property type="entry name" value="HAD_2"/>
    <property type="match status" value="1"/>
</dbReference>
<dbReference type="AlphaFoldDB" id="A0A0G0D7Q5"/>
<dbReference type="NCBIfam" id="TIGR01509">
    <property type="entry name" value="HAD-SF-IA-v3"/>
    <property type="match status" value="1"/>
</dbReference>
<dbReference type="EMBL" id="LBPN01000008">
    <property type="protein sequence ID" value="KKP59315.1"/>
    <property type="molecule type" value="Genomic_DNA"/>
</dbReference>
<evidence type="ECO:0000313" key="1">
    <source>
        <dbReference type="EMBL" id="KKP59315.1"/>
    </source>
</evidence>
<evidence type="ECO:0000313" key="2">
    <source>
        <dbReference type="Proteomes" id="UP000034176"/>
    </source>
</evidence>
<dbReference type="Proteomes" id="UP000034176">
    <property type="component" value="Unassembled WGS sequence"/>
</dbReference>
<dbReference type="Gene3D" id="1.10.150.240">
    <property type="entry name" value="Putative phosphatase, domain 2"/>
    <property type="match status" value="1"/>
</dbReference>
<dbReference type="NCBIfam" id="TIGR01549">
    <property type="entry name" value="HAD-SF-IA-v1"/>
    <property type="match status" value="1"/>
</dbReference>
<name>A0A0G0D7Q5_9BACT</name>
<dbReference type="SUPFAM" id="SSF56784">
    <property type="entry name" value="HAD-like"/>
    <property type="match status" value="1"/>
</dbReference>
<dbReference type="InterPro" id="IPR036412">
    <property type="entry name" value="HAD-like_sf"/>
</dbReference>
<dbReference type="SFLD" id="SFLDG01135">
    <property type="entry name" value="C1.5.6:_HAD__Beta-PGM__Phospha"/>
    <property type="match status" value="1"/>
</dbReference>
<gene>
    <name evidence="1" type="ORF">UR52_C0008G0025</name>
</gene>
<organism evidence="1 2">
    <name type="scientific">Candidatus Gottesmanbacteria bacterium GW2011_GWA1_34_13</name>
    <dbReference type="NCBI Taxonomy" id="1618434"/>
    <lineage>
        <taxon>Bacteria</taxon>
        <taxon>Candidatus Gottesmaniibacteriota</taxon>
    </lineage>
</organism>
<dbReference type="InterPro" id="IPR006439">
    <property type="entry name" value="HAD-SF_hydro_IA"/>
</dbReference>
<sequence length="213" mass="24351">MLKAVIFDFDGLLCDSTPLHREANYQLLNFYKKVKLPSIGSREGMRINEIMQDYKDVYNLPGTIEEIYKIRQSFFYEIVKNKLEIFPDAYPLLEKIKQKNIKIALATSGDASYINLVFKKFPKFAKYFAVLVTGDEVERGKPYPDIYTKTIQLLDIKPQESVVLEDSINGIFSAHAAGIPVICVPNKHYSEADYSQADKIFSSLKEVTQALVF</sequence>
<dbReference type="STRING" id="1618434.UR52_C0008G0025"/>